<dbReference type="InterPro" id="IPR039907">
    <property type="entry name" value="NOB1"/>
</dbReference>
<dbReference type="GO" id="GO:0046872">
    <property type="term" value="F:metal ion binding"/>
    <property type="evidence" value="ECO:0007669"/>
    <property type="project" value="UniProtKB-KW"/>
</dbReference>
<name>A0A8H8NQ55_9AGAM</name>
<dbReference type="InterPro" id="IPR003439">
    <property type="entry name" value="ABC_transporter-like_ATP-bd"/>
</dbReference>
<dbReference type="PANTHER" id="PTHR12814">
    <property type="entry name" value="RNA-BINDING PROTEIN NOB1"/>
    <property type="match status" value="1"/>
</dbReference>
<accession>A0A8H8NQ55</accession>
<feature type="compositionally biased region" description="Polar residues" evidence="7">
    <location>
        <begin position="430"/>
        <end position="460"/>
    </location>
</feature>
<evidence type="ECO:0000259" key="8">
    <source>
        <dbReference type="PROSITE" id="PS50893"/>
    </source>
</evidence>
<dbReference type="Pfam" id="PF08772">
    <property type="entry name" value="Zn_ribbon_NOB1"/>
    <property type="match status" value="1"/>
</dbReference>
<keyword evidence="6" id="KW-0067">ATP-binding</keyword>
<feature type="compositionally biased region" description="Polar residues" evidence="7">
    <location>
        <begin position="225"/>
        <end position="234"/>
    </location>
</feature>
<evidence type="ECO:0000256" key="4">
    <source>
        <dbReference type="ARBA" id="ARBA00022741"/>
    </source>
</evidence>
<dbReference type="GO" id="GO:0016887">
    <property type="term" value="F:ATP hydrolysis activity"/>
    <property type="evidence" value="ECO:0007669"/>
    <property type="project" value="InterPro"/>
</dbReference>
<dbReference type="PROSITE" id="PS50893">
    <property type="entry name" value="ABC_TRANSPORTER_2"/>
    <property type="match status" value="1"/>
</dbReference>
<dbReference type="InterPro" id="IPR014881">
    <property type="entry name" value="NOB1_Zn-bd"/>
</dbReference>
<dbReference type="GO" id="GO:0005524">
    <property type="term" value="F:ATP binding"/>
    <property type="evidence" value="ECO:0007669"/>
    <property type="project" value="UniProtKB-KW"/>
</dbReference>
<evidence type="ECO:0000256" key="7">
    <source>
        <dbReference type="SAM" id="MobiDB-lite"/>
    </source>
</evidence>
<dbReference type="InterPro" id="IPR033411">
    <property type="entry name" value="Ribonuclease_PIN"/>
</dbReference>
<feature type="compositionally biased region" description="Basic and acidic residues" evidence="7">
    <location>
        <begin position="134"/>
        <end position="143"/>
    </location>
</feature>
<dbReference type="Gene3D" id="6.20.210.10">
    <property type="entry name" value="Nin one binding (NOB1), Zn-ribbon-like"/>
    <property type="match status" value="1"/>
</dbReference>
<keyword evidence="2" id="KW-0540">Nuclease</keyword>
<evidence type="ECO:0000256" key="3">
    <source>
        <dbReference type="ARBA" id="ARBA00022723"/>
    </source>
</evidence>
<feature type="region of interest" description="Disordered" evidence="7">
    <location>
        <begin position="115"/>
        <end position="244"/>
    </location>
</feature>
<dbReference type="Gene3D" id="3.40.50.300">
    <property type="entry name" value="P-loop containing nucleotide triphosphate hydrolases"/>
    <property type="match status" value="1"/>
</dbReference>
<dbReference type="Pfam" id="PF00005">
    <property type="entry name" value="ABC_tran"/>
    <property type="match status" value="1"/>
</dbReference>
<dbReference type="PROSITE" id="PS00211">
    <property type="entry name" value="ABC_TRANSPORTER_1"/>
    <property type="match status" value="1"/>
</dbReference>
<reference evidence="9" key="1">
    <citation type="submission" date="2020-05" db="EMBL/GenBank/DDBJ databases">
        <title>Evolutionary and genomic comparisons of hybrid uninucleate and nonhybrid Rhizoctonia fungi.</title>
        <authorList>
            <person name="Li C."/>
            <person name="Chen X."/>
        </authorList>
    </citation>
    <scope>NUCLEOTIDE SEQUENCE</scope>
    <source>
        <strain evidence="9">AG-1 IA</strain>
    </source>
</reference>
<feature type="region of interest" description="Disordered" evidence="7">
    <location>
        <begin position="400"/>
        <end position="460"/>
    </location>
</feature>
<comment type="similarity">
    <text evidence="1">Belongs to the NOB1 family.</text>
</comment>
<dbReference type="Proteomes" id="UP000650533">
    <property type="component" value="Chromosome 1"/>
</dbReference>
<dbReference type="EMBL" id="CP059658">
    <property type="protein sequence ID" value="QRW16560.1"/>
    <property type="molecule type" value="Genomic_DNA"/>
</dbReference>
<dbReference type="GeneID" id="67026841"/>
<feature type="domain" description="ABC transporter" evidence="8">
    <location>
        <begin position="449"/>
        <end position="692"/>
    </location>
</feature>
<keyword evidence="4" id="KW-0547">Nucleotide-binding</keyword>
<dbReference type="InterPro" id="IPR032781">
    <property type="entry name" value="ABC_tran_Xtn"/>
</dbReference>
<dbReference type="GO" id="GO:0004521">
    <property type="term" value="F:RNA endonuclease activity"/>
    <property type="evidence" value="ECO:0007669"/>
    <property type="project" value="TreeGrafter"/>
</dbReference>
<dbReference type="InterPro" id="IPR036283">
    <property type="entry name" value="NOB1_Zf-like_sf"/>
</dbReference>
<evidence type="ECO:0000256" key="5">
    <source>
        <dbReference type="ARBA" id="ARBA00022801"/>
    </source>
</evidence>
<keyword evidence="5" id="KW-0378">Hydrolase</keyword>
<dbReference type="RefSeq" id="XP_043176797.1">
    <property type="nucleotide sequence ID" value="XM_043324378.1"/>
</dbReference>
<keyword evidence="9" id="KW-0255">Endonuclease</keyword>
<evidence type="ECO:0000256" key="2">
    <source>
        <dbReference type="ARBA" id="ARBA00022722"/>
    </source>
</evidence>
<dbReference type="Pfam" id="PF12848">
    <property type="entry name" value="ABC_tran_Xtn"/>
    <property type="match status" value="1"/>
</dbReference>
<dbReference type="PANTHER" id="PTHR12814:SF2">
    <property type="entry name" value="RNA-BINDING PROTEIN NOB1"/>
    <property type="match status" value="1"/>
</dbReference>
<dbReference type="KEGG" id="rsx:RhiXN_04561"/>
<evidence type="ECO:0000256" key="6">
    <source>
        <dbReference type="ARBA" id="ARBA00022840"/>
    </source>
</evidence>
<feature type="compositionally biased region" description="Basic and acidic residues" evidence="7">
    <location>
        <begin position="150"/>
        <end position="164"/>
    </location>
</feature>
<dbReference type="CDD" id="cd09876">
    <property type="entry name" value="PIN_Nob1-like"/>
    <property type="match status" value="1"/>
</dbReference>
<evidence type="ECO:0000313" key="9">
    <source>
        <dbReference type="EMBL" id="QRW16560.1"/>
    </source>
</evidence>
<dbReference type="GO" id="GO:0031981">
    <property type="term" value="C:nuclear lumen"/>
    <property type="evidence" value="ECO:0007669"/>
    <property type="project" value="UniProtKB-ARBA"/>
</dbReference>
<dbReference type="FunFam" id="3.40.50.1010:FF:000020">
    <property type="entry name" value="20S-pre-rRNA D-site endonuclease NOB1"/>
    <property type="match status" value="1"/>
</dbReference>
<dbReference type="SUPFAM" id="SSF144206">
    <property type="entry name" value="NOB1 zinc finger-like"/>
    <property type="match status" value="1"/>
</dbReference>
<dbReference type="GO" id="GO:0005737">
    <property type="term" value="C:cytoplasm"/>
    <property type="evidence" value="ECO:0007669"/>
    <property type="project" value="UniProtKB-ARBA"/>
</dbReference>
<evidence type="ECO:0000313" key="10">
    <source>
        <dbReference type="Proteomes" id="UP000650533"/>
    </source>
</evidence>
<dbReference type="GO" id="GO:0030490">
    <property type="term" value="P:maturation of SSU-rRNA"/>
    <property type="evidence" value="ECO:0007669"/>
    <property type="project" value="TreeGrafter"/>
</dbReference>
<dbReference type="SUPFAM" id="SSF52540">
    <property type="entry name" value="P-loop containing nucleoside triphosphate hydrolases"/>
    <property type="match status" value="1"/>
</dbReference>
<evidence type="ECO:0000256" key="1">
    <source>
        <dbReference type="ARBA" id="ARBA00005858"/>
    </source>
</evidence>
<dbReference type="AlphaFoldDB" id="A0A8H8NQ55"/>
<feature type="compositionally biased region" description="Low complexity" evidence="7">
    <location>
        <begin position="116"/>
        <end position="132"/>
    </location>
</feature>
<keyword evidence="3" id="KW-0479">Metal-binding</keyword>
<gene>
    <name evidence="9" type="ORF">RhiXN_04561</name>
</gene>
<organism evidence="9 10">
    <name type="scientific">Rhizoctonia solani</name>
    <dbReference type="NCBI Taxonomy" id="456999"/>
    <lineage>
        <taxon>Eukaryota</taxon>
        <taxon>Fungi</taxon>
        <taxon>Dikarya</taxon>
        <taxon>Basidiomycota</taxon>
        <taxon>Agaricomycotina</taxon>
        <taxon>Agaricomycetes</taxon>
        <taxon>Cantharellales</taxon>
        <taxon>Ceratobasidiaceae</taxon>
        <taxon>Rhizoctonia</taxon>
    </lineage>
</organism>
<sequence length="730" mass="79550">MVGATPTPNVGTLVLDAGPLLSLTPLRGLASRYVTVPQVIAELKDPRVREHLERLELTSGIKLEVLNPDATSLAKVTAFSKKTGDYSVLSAADLRIVALTCSLHEKVTQPDATLDAQAATTSEASAESNLTEPRSTDMAHGEPDSPENTNRAEEPQSTIDRSESTDEEAPEFERLPLDAEVDTHPNTKPNEQVPALPLYEDPPSEDDGEGEWITPENVSKHKSRAVQSYSSADNKQNEKKTNKVVSPTKMDVACMTADYAMQNVLLQMGLNLVGTEGRRVASVKSWVLRCHACFKICRDNTKKFCPTCGNATLLRTSVTTTGPGADGSEPTFQVHLKKNFQFKNRGTKYSIPSPKPGAAKGGAGSTNIILREDQVEFQKGVHQEAVRQRKEQKRVDRALAGGKGTGMSWDDPDWIPEILTGTRRPGGNKGSSTGTPGDTASANGSSINTPLTSVPGSVNASTDDLTSMAKLAIATDRYGLMGENGSGKSTFLQSLAERDIEIPEHIDIYLVRGEADPSETNAIDYIIASAKEKVARLEKQIEDLSVADQVDDLALDALHEELEELDPSTFEVKAGSILHGLGFSQTMMKKPTKDMSGGWRMRVSLARALFVKPHLLLLDEPTNHLDLGAVVWLEAYLSTYNHILSLYGQHLYKHYGLNAQKELVYYGGNYTTYVRTKAENEVNQMKAYHKQQEEIAHIKKFIASAGTYANLVKQAKSKQKVGLTVVVVPP</sequence>
<proteinExistence type="inferred from homology"/>
<feature type="compositionally biased region" description="Basic and acidic residues" evidence="7">
    <location>
        <begin position="171"/>
        <end position="185"/>
    </location>
</feature>
<dbReference type="InterPro" id="IPR027417">
    <property type="entry name" value="P-loop_NTPase"/>
</dbReference>
<dbReference type="Gene3D" id="3.40.50.1010">
    <property type="entry name" value="5'-nuclease"/>
    <property type="match status" value="1"/>
</dbReference>
<dbReference type="GO" id="GO:0030688">
    <property type="term" value="C:preribosome, small subunit precursor"/>
    <property type="evidence" value="ECO:0007669"/>
    <property type="project" value="TreeGrafter"/>
</dbReference>
<protein>
    <submittedName>
        <fullName evidence="9">20S-pre-rRNA D-site endonuclease NOB1</fullName>
    </submittedName>
</protein>
<dbReference type="InterPro" id="IPR017871">
    <property type="entry name" value="ABC_transporter-like_CS"/>
</dbReference>
<dbReference type="Pfam" id="PF17146">
    <property type="entry name" value="PIN_6"/>
    <property type="match status" value="1"/>
</dbReference>